<dbReference type="PANTHER" id="PTHR21666">
    <property type="entry name" value="PEPTIDASE-RELATED"/>
    <property type="match status" value="1"/>
</dbReference>
<evidence type="ECO:0000313" key="7">
    <source>
        <dbReference type="Proteomes" id="UP000220922"/>
    </source>
</evidence>
<feature type="signal peptide" evidence="3">
    <location>
        <begin position="1"/>
        <end position="22"/>
    </location>
</feature>
<dbReference type="PANTHER" id="PTHR21666:SF289">
    <property type="entry name" value="L-ALA--D-GLU ENDOPEPTIDASE"/>
    <property type="match status" value="1"/>
</dbReference>
<reference evidence="6 7" key="1">
    <citation type="submission" date="2016-05" db="EMBL/GenBank/DDBJ databases">
        <authorList>
            <person name="Lavstsen T."/>
            <person name="Jespersen J.S."/>
        </authorList>
    </citation>
    <scope>NUCLEOTIDE SEQUENCE [LARGE SCALE GENOMIC DNA]</scope>
    <source>
        <strain evidence="6 7">B7-9</strain>
    </source>
</reference>
<evidence type="ECO:0000259" key="5">
    <source>
        <dbReference type="Pfam" id="PF25275"/>
    </source>
</evidence>
<feature type="domain" description="M23ase beta-sheet core" evidence="4">
    <location>
        <begin position="309"/>
        <end position="407"/>
    </location>
</feature>
<dbReference type="AlphaFoldDB" id="A0A2H3KPB4"/>
<dbReference type="Gene3D" id="2.70.70.10">
    <property type="entry name" value="Glucose Permease (Domain IIA)"/>
    <property type="match status" value="1"/>
</dbReference>
<dbReference type="Pfam" id="PF25275">
    <property type="entry name" value="Golvesin_C"/>
    <property type="match status" value="1"/>
</dbReference>
<organism evidence="6 7">
    <name type="scientific">Candidatus Chloroploca asiatica</name>
    <dbReference type="NCBI Taxonomy" id="1506545"/>
    <lineage>
        <taxon>Bacteria</taxon>
        <taxon>Bacillati</taxon>
        <taxon>Chloroflexota</taxon>
        <taxon>Chloroflexia</taxon>
        <taxon>Chloroflexales</taxon>
        <taxon>Chloroflexineae</taxon>
        <taxon>Oscillochloridaceae</taxon>
        <taxon>Candidatus Chloroploca</taxon>
    </lineage>
</organism>
<dbReference type="PROSITE" id="PS51257">
    <property type="entry name" value="PROKAR_LIPOPROTEIN"/>
    <property type="match status" value="1"/>
</dbReference>
<protein>
    <submittedName>
        <fullName evidence="6">Peptidase M23</fullName>
    </submittedName>
</protein>
<keyword evidence="7" id="KW-1185">Reference proteome</keyword>
<comment type="caution">
    <text evidence="6">The sequence shown here is derived from an EMBL/GenBank/DDBJ whole genome shotgun (WGS) entry which is preliminary data.</text>
</comment>
<evidence type="ECO:0000313" key="6">
    <source>
        <dbReference type="EMBL" id="PDW00039.1"/>
    </source>
</evidence>
<dbReference type="CDD" id="cd12797">
    <property type="entry name" value="M23_peptidase"/>
    <property type="match status" value="1"/>
</dbReference>
<feature type="domain" description="Golvesin/Xly CBD-like" evidence="5">
    <location>
        <begin position="492"/>
        <end position="589"/>
    </location>
</feature>
<dbReference type="SUPFAM" id="SSF51261">
    <property type="entry name" value="Duplicated hybrid motif"/>
    <property type="match status" value="1"/>
</dbReference>
<accession>A0A2H3KPB4</accession>
<feature type="compositionally biased region" description="Low complexity" evidence="2">
    <location>
        <begin position="48"/>
        <end position="69"/>
    </location>
</feature>
<feature type="chain" id="PRO_5013904207" evidence="3">
    <location>
        <begin position="23"/>
        <end position="593"/>
    </location>
</feature>
<dbReference type="RefSeq" id="WP_172450658.1">
    <property type="nucleotide sequence ID" value="NZ_LYXE01000060.1"/>
</dbReference>
<sequence>MKLPFRAIPALLMTLILVVACAAPPPPSATPVVEVLPTPTVVPTLPIATPEQSVATSAPEPTALPTATPEPRDPLFDPRRLSYAHNFNGAEIQALLEAYGSPVRNMRFQIGNRSHSFTDVLYSLTTLYSINPQVLLALMDMQSGLVRNPSAGPEQFAAAMGYRGANQGVYGQLRRAAREVRAGVREYALRGDSPPPALVFADGSRQEVSGEIAFNRYVLARMLAPTTTPDMLSLRIDQFIASYTRLFGDPREPPSDWPPLAEPFLYRPMERNFRVTSFFDHDAPFLRANGSLHTFWGREETDRAFAYDGHTGWDYAMAPPDRILAAADGLVTFAGNSDDGCATAARAVILDHGNGYRTLYWHLDSLNVTAGQAVTRGEVLGIAGDTGCSIGAHLHLQVQYLGRDVDPYGWCGSGESPWVTSPAGQTSVWLWADMPSPCEAPPPGVIVVHNASPGFFSTEAWQPHEIGNEGGSSFLATNFAGSSSRPWQPASLRQAEVVIWEPELPAAGRYQVMAYIPYALNGLDETREARYLIRHRDGESVAVIDAEVERNWWADLGIYEFDPATALVSSSNLAGDSRRGMWADAVAFVPVHP</sequence>
<dbReference type="InterPro" id="IPR050570">
    <property type="entry name" value="Cell_wall_metabolism_enzyme"/>
</dbReference>
<gene>
    <name evidence="6" type="ORF">A9Q02_22045</name>
</gene>
<dbReference type="InterPro" id="IPR011055">
    <property type="entry name" value="Dup_hybrid_motif"/>
</dbReference>
<evidence type="ECO:0000256" key="2">
    <source>
        <dbReference type="SAM" id="MobiDB-lite"/>
    </source>
</evidence>
<dbReference type="InterPro" id="IPR033803">
    <property type="entry name" value="CBD-like_Golvesin-Xly"/>
</dbReference>
<dbReference type="InterPro" id="IPR016047">
    <property type="entry name" value="M23ase_b-sheet_dom"/>
</dbReference>
<dbReference type="GO" id="GO:0004222">
    <property type="term" value="F:metalloendopeptidase activity"/>
    <property type="evidence" value="ECO:0007669"/>
    <property type="project" value="TreeGrafter"/>
</dbReference>
<proteinExistence type="predicted"/>
<evidence type="ECO:0000256" key="3">
    <source>
        <dbReference type="SAM" id="SignalP"/>
    </source>
</evidence>
<dbReference type="EMBL" id="LYXE01000060">
    <property type="protein sequence ID" value="PDW00039.1"/>
    <property type="molecule type" value="Genomic_DNA"/>
</dbReference>
<dbReference type="Proteomes" id="UP000220922">
    <property type="component" value="Unassembled WGS sequence"/>
</dbReference>
<keyword evidence="1 3" id="KW-0732">Signal</keyword>
<evidence type="ECO:0000256" key="1">
    <source>
        <dbReference type="ARBA" id="ARBA00022729"/>
    </source>
</evidence>
<name>A0A2H3KPB4_9CHLR</name>
<feature type="region of interest" description="Disordered" evidence="2">
    <location>
        <begin position="48"/>
        <end position="75"/>
    </location>
</feature>
<evidence type="ECO:0000259" key="4">
    <source>
        <dbReference type="Pfam" id="PF01551"/>
    </source>
</evidence>
<dbReference type="Pfam" id="PF01551">
    <property type="entry name" value="Peptidase_M23"/>
    <property type="match status" value="1"/>
</dbReference>